<protein>
    <recommendedName>
        <fullName evidence="2">PiggyBac transposable element-derived protein domain-containing protein</fullName>
    </recommendedName>
</protein>
<proteinExistence type="predicted"/>
<evidence type="ECO:0000313" key="4">
    <source>
        <dbReference type="Proteomes" id="UP000648187"/>
    </source>
</evidence>
<feature type="region of interest" description="Disordered" evidence="1">
    <location>
        <begin position="317"/>
        <end position="386"/>
    </location>
</feature>
<feature type="non-terminal residue" evidence="3">
    <location>
        <position position="877"/>
    </location>
</feature>
<comment type="caution">
    <text evidence="3">The sequence shown here is derived from an EMBL/GenBank/DDBJ whole genome shotgun (WGS) entry which is preliminary data.</text>
</comment>
<feature type="compositionally biased region" description="Low complexity" evidence="1">
    <location>
        <begin position="342"/>
        <end position="357"/>
    </location>
</feature>
<feature type="region of interest" description="Disordered" evidence="1">
    <location>
        <begin position="446"/>
        <end position="475"/>
    </location>
</feature>
<evidence type="ECO:0000313" key="3">
    <source>
        <dbReference type="EMBL" id="KAF9406400.1"/>
    </source>
</evidence>
<feature type="domain" description="PiggyBac transposable element-derived protein" evidence="2">
    <location>
        <begin position="71"/>
        <end position="222"/>
    </location>
</feature>
<feature type="compositionally biased region" description="Polar residues" evidence="1">
    <location>
        <begin position="449"/>
        <end position="464"/>
    </location>
</feature>
<accession>A0A835G3Y3</accession>
<sequence length="877" mass="101667">QDLYGILTEDLEANNEWDDFFQEEVVVTTEDEDTQQTNMESVWMAGNPAVKNIFPFIGTPGIKQYMPETEPIDYFNLLFNADFFSLLLTCTNANGEKIKRNAHHPNARFRRWKNVTVEELKVFIGVILLMGIIKLNRISDYWSKHYLLDVNFSNYMSRNKFFLILRALHVQTLPGNQSLNKVHTLIEMFNKTMENLYYPTKEMAIDESLILWKGRLRFRQDKREVAFISTEHDSQYIETRNKYGNMSFKPAVQVKYNKYIVPVERKDMTTSSRKGLKKPPPSEQIYPKLPSIKPPNSAPLLTDTGNDVVSLEEFLSEKDAPSEQQLQNPPKSPFSDISGNKPLDSSSEPDLSDSGDSWYPDSEENSKKKKQVIIRSSSTDSSDFCDYSKRKKYNKTQQIEAKPGCSKDGIRYGYISNNSLEDLETESNQQQNTETSLITVKMNHESVETNDQQSSSTASISNEKQLQRWKKSDPSKWKRNIAKINRHKCLPYHGKKSNIMQAKKPKHVNCIVKCRYQCMNHFSEDDRVKLCKDYWKINDYVSQKQFLLHQIVAKPIKTMKTGIPNEKHRSATYEYYFTKDDQQHRVCKDFFLKTLCISNGPPKKDLCIICTRYDSSGRPESLKEEYDAHIARKNAAQDAKEFDKQRSMKDDTYLVVTADMQSTLHISVSGVGILYYTRKLNVQNYTIHTAKPPNEAFCITWNEINGKRGSIEIASAMNWWIHQIPTCVKEVTIYKMTYNDMIDIKALSEHFVKNTSKDKEGNKIMWLKIKCLRFEKGHPGLVKFRYTHDGPYSEFDVFQTLDKVAPRATRRTKRSLDGQAIEENDREGRKEMIDKLKEYVIPKAYSSPIPISEAKKKDLLNLCTKGIIPQELHSWAE</sequence>
<dbReference type="Pfam" id="PF13843">
    <property type="entry name" value="DDE_Tnp_1_7"/>
    <property type="match status" value="1"/>
</dbReference>
<gene>
    <name evidence="3" type="ORF">HW555_013222</name>
</gene>
<organism evidence="3 4">
    <name type="scientific">Spodoptera exigua</name>
    <name type="common">Beet armyworm</name>
    <name type="synonym">Noctua fulgens</name>
    <dbReference type="NCBI Taxonomy" id="7107"/>
    <lineage>
        <taxon>Eukaryota</taxon>
        <taxon>Metazoa</taxon>
        <taxon>Ecdysozoa</taxon>
        <taxon>Arthropoda</taxon>
        <taxon>Hexapoda</taxon>
        <taxon>Insecta</taxon>
        <taxon>Pterygota</taxon>
        <taxon>Neoptera</taxon>
        <taxon>Endopterygota</taxon>
        <taxon>Lepidoptera</taxon>
        <taxon>Glossata</taxon>
        <taxon>Ditrysia</taxon>
        <taxon>Noctuoidea</taxon>
        <taxon>Noctuidae</taxon>
        <taxon>Amphipyrinae</taxon>
        <taxon>Spodoptera</taxon>
    </lineage>
</organism>
<evidence type="ECO:0000256" key="1">
    <source>
        <dbReference type="SAM" id="MobiDB-lite"/>
    </source>
</evidence>
<dbReference type="Proteomes" id="UP000648187">
    <property type="component" value="Unassembled WGS sequence"/>
</dbReference>
<reference evidence="3" key="1">
    <citation type="submission" date="2020-08" db="EMBL/GenBank/DDBJ databases">
        <title>Spodoptera exigua strain:BAW_Kor-Di-RS1 Genome sequencing and assembly.</title>
        <authorList>
            <person name="Kim J."/>
            <person name="Nam H.Y."/>
            <person name="Kwon M."/>
            <person name="Choi J.H."/>
            <person name="Cho S.R."/>
            <person name="Kim G.-H."/>
        </authorList>
    </citation>
    <scope>NUCLEOTIDE SEQUENCE</scope>
    <source>
        <strain evidence="3">BAW_Kor-Di-RS1</strain>
        <tissue evidence="3">Whole-body</tissue>
    </source>
</reference>
<keyword evidence="4" id="KW-1185">Reference proteome</keyword>
<name>A0A835G3Y3_SPOEX</name>
<evidence type="ECO:0000259" key="2">
    <source>
        <dbReference type="Pfam" id="PF13843"/>
    </source>
</evidence>
<dbReference type="PANTHER" id="PTHR10773">
    <property type="entry name" value="DNA-DIRECTED RNA POLYMERASES I, II, AND III SUBUNIT RPABC2"/>
    <property type="match status" value="1"/>
</dbReference>
<dbReference type="PANTHER" id="PTHR10773:SF19">
    <property type="match status" value="1"/>
</dbReference>
<dbReference type="InterPro" id="IPR029526">
    <property type="entry name" value="PGBD"/>
</dbReference>
<feature type="region of interest" description="Disordered" evidence="1">
    <location>
        <begin position="267"/>
        <end position="304"/>
    </location>
</feature>
<dbReference type="EMBL" id="JACKWZ010000599">
    <property type="protein sequence ID" value="KAF9406400.1"/>
    <property type="molecule type" value="Genomic_DNA"/>
</dbReference>
<dbReference type="AlphaFoldDB" id="A0A835G3Y3"/>